<gene>
    <name evidence="1" type="ORF">Fcan01_10422</name>
</gene>
<evidence type="ECO:0000313" key="2">
    <source>
        <dbReference type="Proteomes" id="UP000198287"/>
    </source>
</evidence>
<dbReference type="OMA" id="WHRRIRY"/>
<reference evidence="1 2" key="1">
    <citation type="submission" date="2015-12" db="EMBL/GenBank/DDBJ databases">
        <title>The genome of Folsomia candida.</title>
        <authorList>
            <person name="Faddeeva A."/>
            <person name="Derks M.F."/>
            <person name="Anvar Y."/>
            <person name="Smit S."/>
            <person name="Van Straalen N."/>
            <person name="Roelofs D."/>
        </authorList>
    </citation>
    <scope>NUCLEOTIDE SEQUENCE [LARGE SCALE GENOMIC DNA]</scope>
    <source>
        <strain evidence="1 2">VU population</strain>
        <tissue evidence="1">Whole body</tissue>
    </source>
</reference>
<keyword evidence="2" id="KW-1185">Reference proteome</keyword>
<sequence length="129" mass="14507">MARKAGGGWRRKVIQESTQAPILTAELEDPSANNVEIGVVDSDEPDSNYDGEETDCRPSEFWHIRGKACVPLKCRAGRNPETRECLQIYGSFGSSYFSGRYGRNMYGFSSKGGTPWHRRIRYRNGRVVG</sequence>
<dbReference type="EMBL" id="LNIX01000005">
    <property type="protein sequence ID" value="OXA53450.1"/>
    <property type="molecule type" value="Genomic_DNA"/>
</dbReference>
<protein>
    <submittedName>
        <fullName evidence="1">Uncharacterized protein</fullName>
    </submittedName>
</protein>
<organism evidence="1 2">
    <name type="scientific">Folsomia candida</name>
    <name type="common">Springtail</name>
    <dbReference type="NCBI Taxonomy" id="158441"/>
    <lineage>
        <taxon>Eukaryota</taxon>
        <taxon>Metazoa</taxon>
        <taxon>Ecdysozoa</taxon>
        <taxon>Arthropoda</taxon>
        <taxon>Hexapoda</taxon>
        <taxon>Collembola</taxon>
        <taxon>Entomobryomorpha</taxon>
        <taxon>Isotomoidea</taxon>
        <taxon>Isotomidae</taxon>
        <taxon>Proisotominae</taxon>
        <taxon>Folsomia</taxon>
    </lineage>
</organism>
<accession>A0A226E815</accession>
<dbReference type="AlphaFoldDB" id="A0A226E815"/>
<evidence type="ECO:0000313" key="1">
    <source>
        <dbReference type="EMBL" id="OXA53450.1"/>
    </source>
</evidence>
<name>A0A226E815_FOLCA</name>
<proteinExistence type="predicted"/>
<comment type="caution">
    <text evidence="1">The sequence shown here is derived from an EMBL/GenBank/DDBJ whole genome shotgun (WGS) entry which is preliminary data.</text>
</comment>
<dbReference type="Proteomes" id="UP000198287">
    <property type="component" value="Unassembled WGS sequence"/>
</dbReference>